<dbReference type="PROSITE" id="PS50089">
    <property type="entry name" value="ZF_RING_2"/>
    <property type="match status" value="1"/>
</dbReference>
<comment type="caution">
    <text evidence="16">The sequence shown here is derived from an EMBL/GenBank/DDBJ whole genome shotgun (WGS) entry which is preliminary data.</text>
</comment>
<dbReference type="EMBL" id="CAJGYM010000008">
    <property type="protein sequence ID" value="CAD6188470.1"/>
    <property type="molecule type" value="Genomic_DNA"/>
</dbReference>
<dbReference type="SMART" id="SM00184">
    <property type="entry name" value="RING"/>
    <property type="match status" value="1"/>
</dbReference>
<dbReference type="Pfam" id="PF12678">
    <property type="entry name" value="zf-rbx1"/>
    <property type="match status" value="1"/>
</dbReference>
<keyword evidence="4 14" id="KW-0812">Transmembrane</keyword>
<evidence type="ECO:0000256" key="13">
    <source>
        <dbReference type="SAM" id="MobiDB-lite"/>
    </source>
</evidence>
<evidence type="ECO:0000256" key="1">
    <source>
        <dbReference type="ARBA" id="ARBA00004141"/>
    </source>
</evidence>
<feature type="transmembrane region" description="Helical" evidence="14">
    <location>
        <begin position="141"/>
        <end position="164"/>
    </location>
</feature>
<evidence type="ECO:0000256" key="3">
    <source>
        <dbReference type="ARBA" id="ARBA00010126"/>
    </source>
</evidence>
<evidence type="ECO:0000256" key="14">
    <source>
        <dbReference type="SAM" id="Phobius"/>
    </source>
</evidence>
<evidence type="ECO:0000256" key="7">
    <source>
        <dbReference type="ARBA" id="ARBA00022786"/>
    </source>
</evidence>
<sequence length="685" mass="79482">MDDTHGAIVLQNVAVEHGRELTEEEQWQLEHAKLHEKHKGHDAMHMEMMLILIMTLVVGQVFLVQWKRRHFKSYQMCTLIGMWIVPVYVCLVRSWYRFLITLAVYTVMSFLVWRKSSSSSISGDTPRFVYKWFLFLHKMSYVLGIAGYIAMMFSLMGLNLIFGIKQTTSMDFGILLLFYGLYYGVLGRDFAHICTDRMACKIGYYTAEGLPKKHLDENVCAVCDNQLEGKAKKVVSANDEDSGDEKTYKLTCGHTFHEFCIRGWVVVGKLQTCPYCKEKVDLQKMFKNPWEKPHLFYGKLLDWIRFDSEEVMTDLLKKKYGLITQSAAIFNDEDEVESKPTEVNPESASRIRVQKQAERLHERALAEDPSIFDYDTNYDEIQAVKNEKKEEQKKADKNRESKYALAIIKAHKRREIETHSREERQQQKERQKEGDMFADKEVFVTDAYRKQMEEVQKFRLEEASEAQFNEMTSVSKQKMWEIGMGRTLLNDIARSGDSSIAQKKKKERHARERLEHSPSPTREGKEEKEKPKKSIYSDEEEETPAESSAPQKNFEGELKPGLNVVTKKAATRAEKLRERNFTPTPPGSDEEDVAPDPSRRRRSSSSERKNVKEEPEGEEAEAAAAARTSRKFSNKAALRSKVVDKEERLRGLKEILKQRNSDADIEMYRQRYLERRDSGFVVPPL</sequence>
<gene>
    <name evidence="16" type="ORF">CAUJ_LOCUS4389</name>
</gene>
<dbReference type="PANTHER" id="PTHR13407">
    <property type="entry name" value="RNF121 PROTEIN"/>
    <property type="match status" value="1"/>
</dbReference>
<evidence type="ECO:0000259" key="15">
    <source>
        <dbReference type="PROSITE" id="PS50089"/>
    </source>
</evidence>
<dbReference type="OrthoDB" id="446635at2759"/>
<dbReference type="InterPro" id="IPR001841">
    <property type="entry name" value="Znf_RING"/>
</dbReference>
<dbReference type="Proteomes" id="UP000835052">
    <property type="component" value="Unassembled WGS sequence"/>
</dbReference>
<keyword evidence="11 14" id="KW-0472">Membrane</keyword>
<keyword evidence="7" id="KW-0833">Ubl conjugation pathway</keyword>
<evidence type="ECO:0000313" key="16">
    <source>
        <dbReference type="EMBL" id="CAD6188470.1"/>
    </source>
</evidence>
<keyword evidence="6 12" id="KW-0863">Zinc-finger</keyword>
<evidence type="ECO:0000256" key="12">
    <source>
        <dbReference type="PROSITE-ProRule" id="PRU00175"/>
    </source>
</evidence>
<evidence type="ECO:0000256" key="8">
    <source>
        <dbReference type="ARBA" id="ARBA00022833"/>
    </source>
</evidence>
<evidence type="ECO:0000256" key="4">
    <source>
        <dbReference type="ARBA" id="ARBA00022692"/>
    </source>
</evidence>
<proteinExistence type="inferred from homology"/>
<feature type="region of interest" description="Disordered" evidence="13">
    <location>
        <begin position="493"/>
        <end position="640"/>
    </location>
</feature>
<feature type="compositionally biased region" description="Basic and acidic residues" evidence="13">
    <location>
        <begin position="571"/>
        <end position="580"/>
    </location>
</feature>
<evidence type="ECO:0000256" key="9">
    <source>
        <dbReference type="ARBA" id="ARBA00022989"/>
    </source>
</evidence>
<keyword evidence="8" id="KW-0862">Zinc</keyword>
<dbReference type="InterPro" id="IPR013083">
    <property type="entry name" value="Znf_RING/FYVE/PHD"/>
</dbReference>
<dbReference type="Pfam" id="PF09745">
    <property type="entry name" value="NSRP1_N"/>
    <property type="match status" value="1"/>
</dbReference>
<feature type="transmembrane region" description="Helical" evidence="14">
    <location>
        <begin position="48"/>
        <end position="66"/>
    </location>
</feature>
<dbReference type="InterPro" id="IPR024766">
    <property type="entry name" value="Znf_RING_H2"/>
</dbReference>
<evidence type="ECO:0000256" key="11">
    <source>
        <dbReference type="ARBA" id="ARBA00023136"/>
    </source>
</evidence>
<comment type="similarity">
    <text evidence="3">Belongs to the NSRP1 family.</text>
</comment>
<keyword evidence="5" id="KW-0479">Metal-binding</keyword>
<feature type="transmembrane region" description="Helical" evidence="14">
    <location>
        <begin position="170"/>
        <end position="191"/>
    </location>
</feature>
<evidence type="ECO:0000256" key="2">
    <source>
        <dbReference type="ARBA" id="ARBA00004906"/>
    </source>
</evidence>
<dbReference type="PANTHER" id="PTHR13407:SF0">
    <property type="entry name" value="FI05221P"/>
    <property type="match status" value="1"/>
</dbReference>
<dbReference type="GO" id="GO:0000381">
    <property type="term" value="P:regulation of alternative mRNA splicing, via spliceosome"/>
    <property type="evidence" value="ECO:0007669"/>
    <property type="project" value="InterPro"/>
</dbReference>
<feature type="domain" description="RING-type" evidence="15">
    <location>
        <begin position="220"/>
        <end position="277"/>
    </location>
</feature>
<comment type="subcellular location">
    <subcellularLocation>
        <location evidence="1">Membrane</location>
        <topology evidence="1">Multi-pass membrane protein</topology>
    </subcellularLocation>
</comment>
<protein>
    <recommendedName>
        <fullName evidence="15">RING-type domain-containing protein</fullName>
    </recommendedName>
</protein>
<dbReference type="InterPro" id="IPR018612">
    <property type="entry name" value="NSRP1_N"/>
</dbReference>
<evidence type="ECO:0000256" key="10">
    <source>
        <dbReference type="ARBA" id="ARBA00023054"/>
    </source>
</evidence>
<dbReference type="GO" id="GO:0036503">
    <property type="term" value="P:ERAD pathway"/>
    <property type="evidence" value="ECO:0007669"/>
    <property type="project" value="TreeGrafter"/>
</dbReference>
<feature type="compositionally biased region" description="Basic and acidic residues" evidence="13">
    <location>
        <begin position="604"/>
        <end position="614"/>
    </location>
</feature>
<dbReference type="CDD" id="cd16475">
    <property type="entry name" value="RING-H2_RNF121-like"/>
    <property type="match status" value="1"/>
</dbReference>
<reference evidence="16" key="1">
    <citation type="submission" date="2020-10" db="EMBL/GenBank/DDBJ databases">
        <authorList>
            <person name="Kikuchi T."/>
        </authorList>
    </citation>
    <scope>NUCLEOTIDE SEQUENCE</scope>
    <source>
        <strain evidence="16">NKZ352</strain>
    </source>
</reference>
<evidence type="ECO:0000256" key="6">
    <source>
        <dbReference type="ARBA" id="ARBA00022771"/>
    </source>
</evidence>
<dbReference type="GO" id="GO:0005789">
    <property type="term" value="C:endoplasmic reticulum membrane"/>
    <property type="evidence" value="ECO:0007669"/>
    <property type="project" value="TreeGrafter"/>
</dbReference>
<accession>A0A8S1H4U9</accession>
<organism evidence="16 17">
    <name type="scientific">Caenorhabditis auriculariae</name>
    <dbReference type="NCBI Taxonomy" id="2777116"/>
    <lineage>
        <taxon>Eukaryota</taxon>
        <taxon>Metazoa</taxon>
        <taxon>Ecdysozoa</taxon>
        <taxon>Nematoda</taxon>
        <taxon>Chromadorea</taxon>
        <taxon>Rhabditida</taxon>
        <taxon>Rhabditina</taxon>
        <taxon>Rhabditomorpha</taxon>
        <taxon>Rhabditoidea</taxon>
        <taxon>Rhabditidae</taxon>
        <taxon>Peloderinae</taxon>
        <taxon>Caenorhabditis</taxon>
    </lineage>
</organism>
<evidence type="ECO:0000313" key="17">
    <source>
        <dbReference type="Proteomes" id="UP000835052"/>
    </source>
</evidence>
<dbReference type="GO" id="GO:0031461">
    <property type="term" value="C:cullin-RING ubiquitin ligase complex"/>
    <property type="evidence" value="ECO:0007669"/>
    <property type="project" value="UniProtKB-ARBA"/>
</dbReference>
<comment type="pathway">
    <text evidence="2">Protein modification; protein ubiquitination.</text>
</comment>
<evidence type="ECO:0000256" key="5">
    <source>
        <dbReference type="ARBA" id="ARBA00022723"/>
    </source>
</evidence>
<feature type="compositionally biased region" description="Basic and acidic residues" evidence="13">
    <location>
        <begin position="509"/>
        <end position="536"/>
    </location>
</feature>
<name>A0A8S1H4U9_9PELO</name>
<keyword evidence="17" id="KW-1185">Reference proteome</keyword>
<dbReference type="Gene3D" id="3.30.40.10">
    <property type="entry name" value="Zinc/RING finger domain, C3HC4 (zinc finger)"/>
    <property type="match status" value="1"/>
</dbReference>
<dbReference type="InterPro" id="IPR040176">
    <property type="entry name" value="RNF121/RNF175"/>
</dbReference>
<dbReference type="AlphaFoldDB" id="A0A8S1H4U9"/>
<dbReference type="SUPFAM" id="SSF57850">
    <property type="entry name" value="RING/U-box"/>
    <property type="match status" value="1"/>
</dbReference>
<dbReference type="GO" id="GO:0000139">
    <property type="term" value="C:Golgi membrane"/>
    <property type="evidence" value="ECO:0007669"/>
    <property type="project" value="TreeGrafter"/>
</dbReference>
<keyword evidence="10" id="KW-0175">Coiled coil</keyword>
<feature type="region of interest" description="Disordered" evidence="13">
    <location>
        <begin position="414"/>
        <end position="438"/>
    </location>
</feature>
<keyword evidence="9 14" id="KW-1133">Transmembrane helix</keyword>
<dbReference type="GO" id="GO:0061630">
    <property type="term" value="F:ubiquitin protein ligase activity"/>
    <property type="evidence" value="ECO:0007669"/>
    <property type="project" value="TreeGrafter"/>
</dbReference>
<dbReference type="GO" id="GO:0008270">
    <property type="term" value="F:zinc ion binding"/>
    <property type="evidence" value="ECO:0007669"/>
    <property type="project" value="UniProtKB-KW"/>
</dbReference>